<accession>A0A3E1NM41</accession>
<dbReference type="PROSITE" id="PS51352">
    <property type="entry name" value="THIOREDOXIN_2"/>
    <property type="match status" value="1"/>
</dbReference>
<dbReference type="InterPro" id="IPR025380">
    <property type="entry name" value="DUF4369"/>
</dbReference>
<dbReference type="InterPro" id="IPR000866">
    <property type="entry name" value="AhpC/TSA"/>
</dbReference>
<reference evidence="7 8" key="1">
    <citation type="submission" date="2018-08" db="EMBL/GenBank/DDBJ databases">
        <title>Chitinophagaceae sp. K23C18032701, a novel bacterium isolated from forest soil.</title>
        <authorList>
            <person name="Wang C."/>
        </authorList>
    </citation>
    <scope>NUCLEOTIDE SEQUENCE [LARGE SCALE GENOMIC DNA]</scope>
    <source>
        <strain evidence="7 8">K23C18032701</strain>
    </source>
</reference>
<keyword evidence="5" id="KW-0732">Signal</keyword>
<dbReference type="AlphaFoldDB" id="A0A3E1NM41"/>
<evidence type="ECO:0000256" key="1">
    <source>
        <dbReference type="ARBA" id="ARBA00004196"/>
    </source>
</evidence>
<dbReference type="OrthoDB" id="6399635at2"/>
<feature type="chain" id="PRO_5017755713" evidence="5">
    <location>
        <begin position="19"/>
        <end position="361"/>
    </location>
</feature>
<evidence type="ECO:0000256" key="4">
    <source>
        <dbReference type="ARBA" id="ARBA00023284"/>
    </source>
</evidence>
<dbReference type="GO" id="GO:0017004">
    <property type="term" value="P:cytochrome complex assembly"/>
    <property type="evidence" value="ECO:0007669"/>
    <property type="project" value="UniProtKB-KW"/>
</dbReference>
<comment type="caution">
    <text evidence="7">The sequence shown here is derived from an EMBL/GenBank/DDBJ whole genome shotgun (WGS) entry which is preliminary data.</text>
</comment>
<dbReference type="GO" id="GO:0016209">
    <property type="term" value="F:antioxidant activity"/>
    <property type="evidence" value="ECO:0007669"/>
    <property type="project" value="InterPro"/>
</dbReference>
<dbReference type="InterPro" id="IPR050553">
    <property type="entry name" value="Thioredoxin_ResA/DsbE_sf"/>
</dbReference>
<dbReference type="Pfam" id="PF00578">
    <property type="entry name" value="AhpC-TSA"/>
    <property type="match status" value="1"/>
</dbReference>
<name>A0A3E1NM41_9BACT</name>
<dbReference type="GO" id="GO:0030313">
    <property type="term" value="C:cell envelope"/>
    <property type="evidence" value="ECO:0007669"/>
    <property type="project" value="UniProtKB-SubCell"/>
</dbReference>
<sequence length="361" mass="40265">MKKLFIALLFLLPALVQAQQGFTIQGKLVGLPEDCIVYLSGKTEKDTLASAKVKQGAFTLKGNVTETDSRMLVLPAVNRRMVLFMGNDQIHINGNTKDFSDVSISGSAAHSDYEAFIQYIKPLNDYVEYYRTQMQSATTTGGRDSLAIMLNTAYNMYENGVDRFVARKKTSPVTALLLAYSYDTDPNKDVNLLDRRFNMLSGDALNNQFARNLKQVLAVAKIGAVGTKAIEFTQNDVNGKPVSLSQFKGKYVLVDFWASWCGPCRMENPNVVAAYNQYKDKNFTVLGISLDQEKQSWLTAIQKDNLSWTQVSDLQFWNNAVVRAYHIESIPQNILVGPDGTIVARNLRGESLATKLKQLLN</sequence>
<comment type="subcellular location">
    <subcellularLocation>
        <location evidence="1">Cell envelope</location>
    </subcellularLocation>
</comment>
<dbReference type="SUPFAM" id="SSF52833">
    <property type="entry name" value="Thioredoxin-like"/>
    <property type="match status" value="1"/>
</dbReference>
<evidence type="ECO:0000256" key="2">
    <source>
        <dbReference type="ARBA" id="ARBA00022748"/>
    </source>
</evidence>
<keyword evidence="2" id="KW-0201">Cytochrome c-type biogenesis</keyword>
<keyword evidence="4" id="KW-0676">Redox-active center</keyword>
<dbReference type="PANTHER" id="PTHR42852:SF6">
    <property type="entry name" value="THIOL:DISULFIDE INTERCHANGE PROTEIN DSBE"/>
    <property type="match status" value="1"/>
</dbReference>
<dbReference type="InterPro" id="IPR036249">
    <property type="entry name" value="Thioredoxin-like_sf"/>
</dbReference>
<dbReference type="EMBL" id="QTJU01000002">
    <property type="protein sequence ID" value="RFM28999.1"/>
    <property type="molecule type" value="Genomic_DNA"/>
</dbReference>
<keyword evidence="3" id="KW-1015">Disulfide bond</keyword>
<evidence type="ECO:0000256" key="3">
    <source>
        <dbReference type="ARBA" id="ARBA00023157"/>
    </source>
</evidence>
<protein>
    <submittedName>
        <fullName evidence="7">AhpC/TSA family protein</fullName>
    </submittedName>
</protein>
<dbReference type="InterPro" id="IPR017937">
    <property type="entry name" value="Thioredoxin_CS"/>
</dbReference>
<dbReference type="Proteomes" id="UP000261284">
    <property type="component" value="Unassembled WGS sequence"/>
</dbReference>
<feature type="domain" description="Thioredoxin" evidence="6">
    <location>
        <begin position="223"/>
        <end position="361"/>
    </location>
</feature>
<proteinExistence type="predicted"/>
<gene>
    <name evidence="7" type="ORF">DXN05_09555</name>
</gene>
<organism evidence="7 8">
    <name type="scientific">Deminuibacter soli</name>
    <dbReference type="NCBI Taxonomy" id="2291815"/>
    <lineage>
        <taxon>Bacteria</taxon>
        <taxon>Pseudomonadati</taxon>
        <taxon>Bacteroidota</taxon>
        <taxon>Chitinophagia</taxon>
        <taxon>Chitinophagales</taxon>
        <taxon>Chitinophagaceae</taxon>
        <taxon>Deminuibacter</taxon>
    </lineage>
</organism>
<dbReference type="Pfam" id="PF14289">
    <property type="entry name" value="DUF4369"/>
    <property type="match status" value="1"/>
</dbReference>
<dbReference type="CDD" id="cd02966">
    <property type="entry name" value="TlpA_like_family"/>
    <property type="match status" value="1"/>
</dbReference>
<dbReference type="Gene3D" id="3.40.30.10">
    <property type="entry name" value="Glutaredoxin"/>
    <property type="match status" value="1"/>
</dbReference>
<dbReference type="InterPro" id="IPR013766">
    <property type="entry name" value="Thioredoxin_domain"/>
</dbReference>
<dbReference type="PANTHER" id="PTHR42852">
    <property type="entry name" value="THIOL:DISULFIDE INTERCHANGE PROTEIN DSBE"/>
    <property type="match status" value="1"/>
</dbReference>
<feature type="signal peptide" evidence="5">
    <location>
        <begin position="1"/>
        <end position="18"/>
    </location>
</feature>
<dbReference type="RefSeq" id="WP_116846985.1">
    <property type="nucleotide sequence ID" value="NZ_QTJU01000002.1"/>
</dbReference>
<evidence type="ECO:0000259" key="6">
    <source>
        <dbReference type="PROSITE" id="PS51352"/>
    </source>
</evidence>
<evidence type="ECO:0000313" key="8">
    <source>
        <dbReference type="Proteomes" id="UP000261284"/>
    </source>
</evidence>
<keyword evidence="8" id="KW-1185">Reference proteome</keyword>
<dbReference type="GO" id="GO:0016491">
    <property type="term" value="F:oxidoreductase activity"/>
    <property type="evidence" value="ECO:0007669"/>
    <property type="project" value="InterPro"/>
</dbReference>
<evidence type="ECO:0000256" key="5">
    <source>
        <dbReference type="SAM" id="SignalP"/>
    </source>
</evidence>
<evidence type="ECO:0000313" key="7">
    <source>
        <dbReference type="EMBL" id="RFM28999.1"/>
    </source>
</evidence>
<dbReference type="PROSITE" id="PS00194">
    <property type="entry name" value="THIOREDOXIN_1"/>
    <property type="match status" value="1"/>
</dbReference>